<sequence length="192" mass="21898">MKKPNDLLLHTESTLRGTPGYFPTSKFKNLTKFHDYYNFGVVIRELLTGLHPKESVDGKILRKMDDSVLKDKIQKKIWRNDELSAALLTLANDCVKSTKQQAAANTFKISDMLIELDSLIRDKNAEKWTGPPAEECEKCEVCVVNNCVKESKYLDHELLCQKKINVCASCMRNSFLNPIMCHTCGNKVRPFI</sequence>
<dbReference type="Gene3D" id="1.10.510.10">
    <property type="entry name" value="Transferase(Phosphotransferase) domain 1"/>
    <property type="match status" value="1"/>
</dbReference>
<protein>
    <submittedName>
        <fullName evidence="1">Uncharacterized protein</fullName>
    </submittedName>
</protein>
<proteinExistence type="predicted"/>
<feature type="non-terminal residue" evidence="1">
    <location>
        <position position="1"/>
    </location>
</feature>
<keyword evidence="2" id="KW-1185">Reference proteome</keyword>
<accession>A0ABY7FFI8</accession>
<dbReference type="InterPro" id="IPR011009">
    <property type="entry name" value="Kinase-like_dom_sf"/>
</dbReference>
<reference evidence="1" key="1">
    <citation type="submission" date="2022-11" db="EMBL/GenBank/DDBJ databases">
        <title>Centuries of genome instability and evolution in soft-shell clam transmissible cancer (bioRxiv).</title>
        <authorList>
            <person name="Hart S.F.M."/>
            <person name="Yonemitsu M.A."/>
            <person name="Giersch R.M."/>
            <person name="Beal B.F."/>
            <person name="Arriagada G."/>
            <person name="Davis B.W."/>
            <person name="Ostrander E.A."/>
            <person name="Goff S.P."/>
            <person name="Metzger M.J."/>
        </authorList>
    </citation>
    <scope>NUCLEOTIDE SEQUENCE</scope>
    <source>
        <strain evidence="1">MELC-2E11</strain>
        <tissue evidence="1">Siphon/mantle</tissue>
    </source>
</reference>
<organism evidence="1 2">
    <name type="scientific">Mya arenaria</name>
    <name type="common">Soft-shell clam</name>
    <dbReference type="NCBI Taxonomy" id="6604"/>
    <lineage>
        <taxon>Eukaryota</taxon>
        <taxon>Metazoa</taxon>
        <taxon>Spiralia</taxon>
        <taxon>Lophotrochozoa</taxon>
        <taxon>Mollusca</taxon>
        <taxon>Bivalvia</taxon>
        <taxon>Autobranchia</taxon>
        <taxon>Heteroconchia</taxon>
        <taxon>Euheterodonta</taxon>
        <taxon>Imparidentia</taxon>
        <taxon>Neoheterodontei</taxon>
        <taxon>Myida</taxon>
        <taxon>Myoidea</taxon>
        <taxon>Myidae</taxon>
        <taxon>Mya</taxon>
    </lineage>
</organism>
<dbReference type="EMBL" id="CP111023">
    <property type="protein sequence ID" value="WAR20902.1"/>
    <property type="molecule type" value="Genomic_DNA"/>
</dbReference>
<dbReference type="SUPFAM" id="SSF56112">
    <property type="entry name" value="Protein kinase-like (PK-like)"/>
    <property type="match status" value="1"/>
</dbReference>
<evidence type="ECO:0000313" key="2">
    <source>
        <dbReference type="Proteomes" id="UP001164746"/>
    </source>
</evidence>
<dbReference type="Proteomes" id="UP001164746">
    <property type="component" value="Chromosome 12"/>
</dbReference>
<evidence type="ECO:0000313" key="1">
    <source>
        <dbReference type="EMBL" id="WAR20902.1"/>
    </source>
</evidence>
<gene>
    <name evidence="1" type="ORF">MAR_014876</name>
</gene>
<name>A0ABY7FFI8_MYAAR</name>